<dbReference type="SMART" id="SM00836">
    <property type="entry name" value="DALR_1"/>
    <property type="match status" value="1"/>
</dbReference>
<reference evidence="6" key="1">
    <citation type="journal article" date="2018" name="Nat. Plants">
        <title>Whole-genome landscape of Medicago truncatula symbiotic genes.</title>
        <authorList>
            <person name="Pecrix Y."/>
            <person name="Staton S.E."/>
            <person name="Sallet E."/>
            <person name="Lelandais-Briere C."/>
            <person name="Moreau S."/>
            <person name="Carrere S."/>
            <person name="Blein T."/>
            <person name="Jardinaud M.F."/>
            <person name="Latrasse D."/>
            <person name="Zouine M."/>
            <person name="Zahm M."/>
            <person name="Kreplak J."/>
            <person name="Mayjonade B."/>
            <person name="Satge C."/>
            <person name="Perez M."/>
            <person name="Cauet S."/>
            <person name="Marande W."/>
            <person name="Chantry-Darmon C."/>
            <person name="Lopez-Roques C."/>
            <person name="Bouchez O."/>
            <person name="Berard A."/>
            <person name="Debelle F."/>
            <person name="Munos S."/>
            <person name="Bendahmane A."/>
            <person name="Berges H."/>
            <person name="Niebel A."/>
            <person name="Buitink J."/>
            <person name="Frugier F."/>
            <person name="Benhamed M."/>
            <person name="Crespi M."/>
            <person name="Gouzy J."/>
            <person name="Gamas P."/>
        </authorList>
    </citation>
    <scope>NUCLEOTIDE SEQUENCE [LARGE SCALE GENOMIC DNA]</scope>
    <source>
        <strain evidence="6">cv. Jemalong A17</strain>
    </source>
</reference>
<dbReference type="Gramene" id="rna25991">
    <property type="protein sequence ID" value="RHN63305.1"/>
    <property type="gene ID" value="gene25991"/>
</dbReference>
<comment type="caution">
    <text evidence="5">The sequence shown here is derived from an EMBL/GenBank/DDBJ whole genome shotgun (WGS) entry which is preliminary data.</text>
</comment>
<dbReference type="PANTHER" id="PTHR11956">
    <property type="entry name" value="ARGINYL-TRNA SYNTHETASE"/>
    <property type="match status" value="1"/>
</dbReference>
<comment type="similarity">
    <text evidence="1">Belongs to the class-I aminoacyl-tRNA synthetase family.</text>
</comment>
<dbReference type="InterPro" id="IPR001278">
    <property type="entry name" value="Arg-tRNA-ligase"/>
</dbReference>
<evidence type="ECO:0000259" key="4">
    <source>
        <dbReference type="SMART" id="SM00836"/>
    </source>
</evidence>
<dbReference type="SUPFAM" id="SSF47323">
    <property type="entry name" value="Anticodon-binding domain of a subclass of class I aminoacyl-tRNA synthetases"/>
    <property type="match status" value="1"/>
</dbReference>
<dbReference type="AlphaFoldDB" id="A0A396IHP0"/>
<name>A0A396IHP0_MEDTR</name>
<dbReference type="EMBL" id="PSQE01000004">
    <property type="protein sequence ID" value="RHN63305.1"/>
    <property type="molecule type" value="Genomic_DNA"/>
</dbReference>
<dbReference type="GO" id="GO:0004814">
    <property type="term" value="F:arginine-tRNA ligase activity"/>
    <property type="evidence" value="ECO:0007669"/>
    <property type="project" value="UniProtKB-EC"/>
</dbReference>
<gene>
    <name evidence="5" type="ORF">MtrunA17_Chr4g0056871</name>
</gene>
<dbReference type="EC" id="6.1.1.19" evidence="2"/>
<dbReference type="InterPro" id="IPR014729">
    <property type="entry name" value="Rossmann-like_a/b/a_fold"/>
</dbReference>
<evidence type="ECO:0000256" key="2">
    <source>
        <dbReference type="ARBA" id="ARBA00012837"/>
    </source>
</evidence>
<dbReference type="Proteomes" id="UP000265566">
    <property type="component" value="Chromosome 4"/>
</dbReference>
<organism evidence="5 6">
    <name type="scientific">Medicago truncatula</name>
    <name type="common">Barrel medic</name>
    <name type="synonym">Medicago tribuloides</name>
    <dbReference type="NCBI Taxonomy" id="3880"/>
    <lineage>
        <taxon>Eukaryota</taxon>
        <taxon>Viridiplantae</taxon>
        <taxon>Streptophyta</taxon>
        <taxon>Embryophyta</taxon>
        <taxon>Tracheophyta</taxon>
        <taxon>Spermatophyta</taxon>
        <taxon>Magnoliopsida</taxon>
        <taxon>eudicotyledons</taxon>
        <taxon>Gunneridae</taxon>
        <taxon>Pentapetalae</taxon>
        <taxon>rosids</taxon>
        <taxon>fabids</taxon>
        <taxon>Fabales</taxon>
        <taxon>Fabaceae</taxon>
        <taxon>Papilionoideae</taxon>
        <taxon>50 kb inversion clade</taxon>
        <taxon>NPAAA clade</taxon>
        <taxon>Hologalegina</taxon>
        <taxon>IRL clade</taxon>
        <taxon>Trifolieae</taxon>
        <taxon>Medicago</taxon>
    </lineage>
</organism>
<dbReference type="PANTHER" id="PTHR11956:SF5">
    <property type="entry name" value="ARGININE--TRNA LIGASE, CYTOPLASMIC"/>
    <property type="match status" value="1"/>
</dbReference>
<evidence type="ECO:0000256" key="3">
    <source>
        <dbReference type="ARBA" id="ARBA00049339"/>
    </source>
</evidence>
<comment type="catalytic activity">
    <reaction evidence="3">
        <text>tRNA(Arg) + L-arginine + ATP = L-arginyl-tRNA(Arg) + AMP + diphosphate</text>
        <dbReference type="Rhea" id="RHEA:20301"/>
        <dbReference type="Rhea" id="RHEA-COMP:9658"/>
        <dbReference type="Rhea" id="RHEA-COMP:9673"/>
        <dbReference type="ChEBI" id="CHEBI:30616"/>
        <dbReference type="ChEBI" id="CHEBI:32682"/>
        <dbReference type="ChEBI" id="CHEBI:33019"/>
        <dbReference type="ChEBI" id="CHEBI:78442"/>
        <dbReference type="ChEBI" id="CHEBI:78513"/>
        <dbReference type="ChEBI" id="CHEBI:456215"/>
        <dbReference type="EC" id="6.1.1.19"/>
    </reaction>
</comment>
<evidence type="ECO:0000313" key="6">
    <source>
        <dbReference type="Proteomes" id="UP000265566"/>
    </source>
</evidence>
<dbReference type="Gene3D" id="3.40.50.620">
    <property type="entry name" value="HUPs"/>
    <property type="match status" value="1"/>
</dbReference>
<dbReference type="InterPro" id="IPR008909">
    <property type="entry name" value="DALR_anticod-bd"/>
</dbReference>
<keyword evidence="5" id="KW-0436">Ligase</keyword>
<feature type="domain" description="DALR anticodon binding" evidence="4">
    <location>
        <begin position="40"/>
        <end position="156"/>
    </location>
</feature>
<dbReference type="GO" id="GO:0006420">
    <property type="term" value="P:arginyl-tRNA aminoacylation"/>
    <property type="evidence" value="ECO:0007669"/>
    <property type="project" value="InterPro"/>
</dbReference>
<dbReference type="Gene3D" id="1.10.730.10">
    <property type="entry name" value="Isoleucyl-tRNA Synthetase, Domain 1"/>
    <property type="match status" value="1"/>
</dbReference>
<protein>
    <recommendedName>
        <fullName evidence="2">arginine--tRNA ligase</fullName>
        <ecNumber evidence="2">6.1.1.19</ecNumber>
    </recommendedName>
</protein>
<dbReference type="FunFam" id="1.10.730.10:FF:000017">
    <property type="entry name" value="Arginine--tRNA ligase, chloroplastic/mitochondrial"/>
    <property type="match status" value="1"/>
</dbReference>
<dbReference type="InterPro" id="IPR009080">
    <property type="entry name" value="tRNAsynth_Ia_anticodon-bd"/>
</dbReference>
<evidence type="ECO:0000313" key="5">
    <source>
        <dbReference type="EMBL" id="RHN63305.1"/>
    </source>
</evidence>
<evidence type="ECO:0000256" key="1">
    <source>
        <dbReference type="ARBA" id="ARBA00005594"/>
    </source>
</evidence>
<accession>A0A396IHP0</accession>
<proteinExistence type="inferred from homology"/>
<dbReference type="GO" id="GO:0005524">
    <property type="term" value="F:ATP binding"/>
    <property type="evidence" value="ECO:0007669"/>
    <property type="project" value="InterPro"/>
</dbReference>
<sequence>MFPIYSDCFLYADLKINRSTNYTFSFDQMLNDKGNTAVYLLYAHARICSIIEKSGKDIEELKKNGSLVLDHKDECTLALHLLQFTEVFVESCSNLLPNKLCEYLYDLAEIFTKKFYSNCQVVGSPEETSRLLLCEATLTVMRQCFYLLGIEPVDKL</sequence>
<dbReference type="Pfam" id="PF05746">
    <property type="entry name" value="DALR_1"/>
    <property type="match status" value="1"/>
</dbReference>